<keyword evidence="2" id="KW-1185">Reference proteome</keyword>
<protein>
    <submittedName>
        <fullName evidence="1">Uncharacterized protein</fullName>
    </submittedName>
</protein>
<dbReference type="AlphaFoldDB" id="B9SJL0"/>
<gene>
    <name evidence="1" type="ORF">RCOM_0138910</name>
</gene>
<dbReference type="Proteomes" id="UP000008311">
    <property type="component" value="Unassembled WGS sequence"/>
</dbReference>
<dbReference type="InParanoid" id="B9SJL0"/>
<sequence length="52" mass="5477">MLAIFTESFHVQEVLKQRESAIFGTAGSRASTVVVPVDGKGGVVFATAARHC</sequence>
<proteinExistence type="predicted"/>
<reference evidence="2" key="1">
    <citation type="journal article" date="2010" name="Nat. Biotechnol.">
        <title>Draft genome sequence of the oilseed species Ricinus communis.</title>
        <authorList>
            <person name="Chan A.P."/>
            <person name="Crabtree J."/>
            <person name="Zhao Q."/>
            <person name="Lorenzi H."/>
            <person name="Orvis J."/>
            <person name="Puiu D."/>
            <person name="Melake-Berhan A."/>
            <person name="Jones K.M."/>
            <person name="Redman J."/>
            <person name="Chen G."/>
            <person name="Cahoon E.B."/>
            <person name="Gedil M."/>
            <person name="Stanke M."/>
            <person name="Haas B.J."/>
            <person name="Wortman J.R."/>
            <person name="Fraser-Liggett C.M."/>
            <person name="Ravel J."/>
            <person name="Rabinowicz P.D."/>
        </authorList>
    </citation>
    <scope>NUCLEOTIDE SEQUENCE [LARGE SCALE GENOMIC DNA]</scope>
    <source>
        <strain evidence="2">cv. Hale</strain>
    </source>
</reference>
<dbReference type="EMBL" id="EQ973985">
    <property type="protein sequence ID" value="EEF36255.1"/>
    <property type="molecule type" value="Genomic_DNA"/>
</dbReference>
<evidence type="ECO:0000313" key="2">
    <source>
        <dbReference type="Proteomes" id="UP000008311"/>
    </source>
</evidence>
<organism evidence="1 2">
    <name type="scientific">Ricinus communis</name>
    <name type="common">Castor bean</name>
    <dbReference type="NCBI Taxonomy" id="3988"/>
    <lineage>
        <taxon>Eukaryota</taxon>
        <taxon>Viridiplantae</taxon>
        <taxon>Streptophyta</taxon>
        <taxon>Embryophyta</taxon>
        <taxon>Tracheophyta</taxon>
        <taxon>Spermatophyta</taxon>
        <taxon>Magnoliopsida</taxon>
        <taxon>eudicotyledons</taxon>
        <taxon>Gunneridae</taxon>
        <taxon>Pentapetalae</taxon>
        <taxon>rosids</taxon>
        <taxon>fabids</taxon>
        <taxon>Malpighiales</taxon>
        <taxon>Euphorbiaceae</taxon>
        <taxon>Acalyphoideae</taxon>
        <taxon>Acalypheae</taxon>
        <taxon>Ricinus</taxon>
    </lineage>
</organism>
<name>B9SJL0_RICCO</name>
<accession>B9SJL0</accession>
<evidence type="ECO:0000313" key="1">
    <source>
        <dbReference type="EMBL" id="EEF36255.1"/>
    </source>
</evidence>